<dbReference type="AlphaFoldDB" id="A0A4C1SLS0"/>
<proteinExistence type="predicted"/>
<dbReference type="Proteomes" id="UP000299102">
    <property type="component" value="Unassembled WGS sequence"/>
</dbReference>
<name>A0A4C1SLS0_EUMVA</name>
<feature type="region of interest" description="Disordered" evidence="1">
    <location>
        <begin position="52"/>
        <end position="108"/>
    </location>
</feature>
<evidence type="ECO:0000313" key="2">
    <source>
        <dbReference type="EMBL" id="GBP02168.1"/>
    </source>
</evidence>
<evidence type="ECO:0000313" key="3">
    <source>
        <dbReference type="Proteomes" id="UP000299102"/>
    </source>
</evidence>
<keyword evidence="3" id="KW-1185">Reference proteome</keyword>
<dbReference type="EMBL" id="BGZK01003521">
    <property type="protein sequence ID" value="GBP02168.1"/>
    <property type="molecule type" value="Genomic_DNA"/>
</dbReference>
<feature type="compositionally biased region" description="Polar residues" evidence="1">
    <location>
        <begin position="61"/>
        <end position="71"/>
    </location>
</feature>
<gene>
    <name evidence="2" type="ORF">EVAR_64395_1</name>
</gene>
<comment type="caution">
    <text evidence="2">The sequence shown here is derived from an EMBL/GenBank/DDBJ whole genome shotgun (WGS) entry which is preliminary data.</text>
</comment>
<organism evidence="2 3">
    <name type="scientific">Eumeta variegata</name>
    <name type="common">Bagworm moth</name>
    <name type="synonym">Eumeta japonica</name>
    <dbReference type="NCBI Taxonomy" id="151549"/>
    <lineage>
        <taxon>Eukaryota</taxon>
        <taxon>Metazoa</taxon>
        <taxon>Ecdysozoa</taxon>
        <taxon>Arthropoda</taxon>
        <taxon>Hexapoda</taxon>
        <taxon>Insecta</taxon>
        <taxon>Pterygota</taxon>
        <taxon>Neoptera</taxon>
        <taxon>Endopterygota</taxon>
        <taxon>Lepidoptera</taxon>
        <taxon>Glossata</taxon>
        <taxon>Ditrysia</taxon>
        <taxon>Tineoidea</taxon>
        <taxon>Psychidae</taxon>
        <taxon>Oiketicinae</taxon>
        <taxon>Eumeta</taxon>
    </lineage>
</organism>
<feature type="compositionally biased region" description="Basic and acidic residues" evidence="1">
    <location>
        <begin position="73"/>
        <end position="85"/>
    </location>
</feature>
<protein>
    <submittedName>
        <fullName evidence="2">Uncharacterized protein</fullName>
    </submittedName>
</protein>
<sequence>MVAQFSFRTPSTQTITRRWWLAPGSVCSAVGYARSRGASYVLLPTIQERRPGASCDLNADYSVSTPEQNVGGTRKEKNQSGSEKRKSGKSNKISNEQLKKTKPFQTRI</sequence>
<accession>A0A4C1SLS0</accession>
<evidence type="ECO:0000256" key="1">
    <source>
        <dbReference type="SAM" id="MobiDB-lite"/>
    </source>
</evidence>
<reference evidence="2 3" key="1">
    <citation type="journal article" date="2019" name="Commun. Biol.">
        <title>The bagworm genome reveals a unique fibroin gene that provides high tensile strength.</title>
        <authorList>
            <person name="Kono N."/>
            <person name="Nakamura H."/>
            <person name="Ohtoshi R."/>
            <person name="Tomita M."/>
            <person name="Numata K."/>
            <person name="Arakawa K."/>
        </authorList>
    </citation>
    <scope>NUCLEOTIDE SEQUENCE [LARGE SCALE GENOMIC DNA]</scope>
</reference>